<feature type="domain" description="Nephrocystin 3-like N-terminal" evidence="2">
    <location>
        <begin position="80"/>
        <end position="234"/>
    </location>
</feature>
<dbReference type="STRING" id="685588.A0A067TLZ2"/>
<name>A0A067TLZ2_GALM3</name>
<dbReference type="PANTHER" id="PTHR10039">
    <property type="entry name" value="AMELOGENIN"/>
    <property type="match status" value="1"/>
</dbReference>
<dbReference type="HOGENOM" id="CLU_000288_6_10_1"/>
<reference evidence="4" key="1">
    <citation type="journal article" date="2014" name="Proc. Natl. Acad. Sci. U.S.A.">
        <title>Extensive sampling of basidiomycete genomes demonstrates inadequacy of the white-rot/brown-rot paradigm for wood decay fungi.</title>
        <authorList>
            <person name="Riley R."/>
            <person name="Salamov A.A."/>
            <person name="Brown D.W."/>
            <person name="Nagy L.G."/>
            <person name="Floudas D."/>
            <person name="Held B.W."/>
            <person name="Levasseur A."/>
            <person name="Lombard V."/>
            <person name="Morin E."/>
            <person name="Otillar R."/>
            <person name="Lindquist E.A."/>
            <person name="Sun H."/>
            <person name="LaButti K.M."/>
            <person name="Schmutz J."/>
            <person name="Jabbour D."/>
            <person name="Luo H."/>
            <person name="Baker S.E."/>
            <person name="Pisabarro A.G."/>
            <person name="Walton J.D."/>
            <person name="Blanchette R.A."/>
            <person name="Henrissat B."/>
            <person name="Martin F."/>
            <person name="Cullen D."/>
            <person name="Hibbett D.S."/>
            <person name="Grigoriev I.V."/>
        </authorList>
    </citation>
    <scope>NUCLEOTIDE SEQUENCE [LARGE SCALE GENOMIC DNA]</scope>
    <source>
        <strain evidence="4">CBS 339.88</strain>
    </source>
</reference>
<dbReference type="AlphaFoldDB" id="A0A067TLZ2"/>
<keyword evidence="4" id="KW-1185">Reference proteome</keyword>
<dbReference type="InterPro" id="IPR027417">
    <property type="entry name" value="P-loop_NTPase"/>
</dbReference>
<dbReference type="Gene3D" id="3.40.50.300">
    <property type="entry name" value="P-loop containing nucleotide triphosphate hydrolases"/>
    <property type="match status" value="1"/>
</dbReference>
<gene>
    <name evidence="3" type="ORF">GALMADRAFT_1170378</name>
</gene>
<keyword evidence="1" id="KW-0677">Repeat</keyword>
<dbReference type="Proteomes" id="UP000027222">
    <property type="component" value="Unassembled WGS sequence"/>
</dbReference>
<evidence type="ECO:0000313" key="4">
    <source>
        <dbReference type="Proteomes" id="UP000027222"/>
    </source>
</evidence>
<organism evidence="3 4">
    <name type="scientific">Galerina marginata (strain CBS 339.88)</name>
    <dbReference type="NCBI Taxonomy" id="685588"/>
    <lineage>
        <taxon>Eukaryota</taxon>
        <taxon>Fungi</taxon>
        <taxon>Dikarya</taxon>
        <taxon>Basidiomycota</taxon>
        <taxon>Agaricomycotina</taxon>
        <taxon>Agaricomycetes</taxon>
        <taxon>Agaricomycetidae</taxon>
        <taxon>Agaricales</taxon>
        <taxon>Agaricineae</taxon>
        <taxon>Strophariaceae</taxon>
        <taxon>Galerina</taxon>
    </lineage>
</organism>
<dbReference type="OrthoDB" id="5967843at2759"/>
<dbReference type="EMBL" id="KL142372">
    <property type="protein sequence ID" value="KDR79938.1"/>
    <property type="molecule type" value="Genomic_DNA"/>
</dbReference>
<accession>A0A067TLZ2</accession>
<dbReference type="Pfam" id="PF24883">
    <property type="entry name" value="NPHP3_N"/>
    <property type="match status" value="1"/>
</dbReference>
<evidence type="ECO:0000259" key="2">
    <source>
        <dbReference type="Pfam" id="PF24883"/>
    </source>
</evidence>
<dbReference type="InterPro" id="IPR056884">
    <property type="entry name" value="NPHP3-like_N"/>
</dbReference>
<sequence length="570" mass="64338">MSNAMFHGSNVVVTGGTITQVNDNRQTGKVSIERLQEAAAPAAFHDSGDRRDPPRCHPNTRVAVQEKIMNWILGLDPETRNALIMWLHGPAGSGKSAIAQTIAEWAFQEKLLLTSYFFSRFDSTRNHERSLIATIAYQVTTNLPSARECILAAIDADPLIFTRSLQTQTHSLIVKPLRDLIASGYFREPTSMRLVIIDGLDECEDREGQLIILDAISTALQQYRIPLIFLIASRPEHDITHAFGAGYLGEKSTRLPLDHEYQPSSDIELFLRDKFLFITETHPFKAQIPPNWPTEEVLQKLVLKSSGQFIYAATVVKFVRSTRHRPMDRLDIVIGLRPAARDLPFAELDVLYHHIFSSVDDIGPVFRILILYLLSRHRFGLDGFLTLHDIEEILGFSPGEIPVLICDLASVITIGKVRDNLSHLYLLHASLEDFFFDKSRSKNLYIDQPLWHARFAHMFFQHVASSSDVKVSMSKLCYNIAGASPSVELRQEILDFDITKLLRPNSKVRNTAAQVMAHIKAALTMQQNFMLITFDRLTNISESIWSPITPTLDSSPLWPLLSTEWGIAIT</sequence>
<proteinExistence type="predicted"/>
<evidence type="ECO:0000256" key="1">
    <source>
        <dbReference type="ARBA" id="ARBA00022737"/>
    </source>
</evidence>
<dbReference type="SUPFAM" id="SSF52540">
    <property type="entry name" value="P-loop containing nucleoside triphosphate hydrolases"/>
    <property type="match status" value="1"/>
</dbReference>
<evidence type="ECO:0000313" key="3">
    <source>
        <dbReference type="EMBL" id="KDR79938.1"/>
    </source>
</evidence>
<protein>
    <recommendedName>
        <fullName evidence="2">Nephrocystin 3-like N-terminal domain-containing protein</fullName>
    </recommendedName>
</protein>
<dbReference type="PANTHER" id="PTHR10039:SF14">
    <property type="entry name" value="NACHT DOMAIN-CONTAINING PROTEIN"/>
    <property type="match status" value="1"/>
</dbReference>